<dbReference type="EMBL" id="JAAOAO010000593">
    <property type="protein sequence ID" value="KAF5535477.1"/>
    <property type="molecule type" value="Genomic_DNA"/>
</dbReference>
<protein>
    <submittedName>
        <fullName evidence="2">Uncharacterized protein</fullName>
    </submittedName>
</protein>
<feature type="compositionally biased region" description="Polar residues" evidence="1">
    <location>
        <begin position="32"/>
        <end position="61"/>
    </location>
</feature>
<dbReference type="AlphaFoldDB" id="A0A8H5MPA7"/>
<dbReference type="Proteomes" id="UP000574317">
    <property type="component" value="Unassembled WGS sequence"/>
</dbReference>
<name>A0A8H5MPA7_9HYPO</name>
<comment type="caution">
    <text evidence="2">The sequence shown here is derived from an EMBL/GenBank/DDBJ whole genome shotgun (WGS) entry which is preliminary data.</text>
</comment>
<feature type="compositionally biased region" description="Basic and acidic residues" evidence="1">
    <location>
        <begin position="16"/>
        <end position="26"/>
    </location>
</feature>
<feature type="compositionally biased region" description="Polar residues" evidence="1">
    <location>
        <begin position="86"/>
        <end position="98"/>
    </location>
</feature>
<reference evidence="2 3" key="1">
    <citation type="submission" date="2020-05" db="EMBL/GenBank/DDBJ databases">
        <title>Identification and distribution of gene clusters putatively required for synthesis of sphingolipid metabolism inhibitors in phylogenetically diverse species of the filamentous fungus Fusarium.</title>
        <authorList>
            <person name="Kim H.-S."/>
            <person name="Busman M."/>
            <person name="Brown D.W."/>
            <person name="Divon H."/>
            <person name="Uhlig S."/>
            <person name="Proctor R.H."/>
        </authorList>
    </citation>
    <scope>NUCLEOTIDE SEQUENCE [LARGE SCALE GENOMIC DNA]</scope>
    <source>
        <strain evidence="2 3">NRRL 25196</strain>
    </source>
</reference>
<accession>A0A8H5MPA7</accession>
<sequence>MSNQPKKANQPKKGPSKKEEATRPVDGEASGSEGNPSTQNQSASTYTPATSGGEGNTQETPKTPECVKGWIRGKDDSWTHLIRRGGNNNDVGASSSETVYPPELDLSSDEENENQPDNKDEPKGNGKGTNVK</sequence>
<evidence type="ECO:0000313" key="3">
    <source>
        <dbReference type="Proteomes" id="UP000574317"/>
    </source>
</evidence>
<proteinExistence type="predicted"/>
<feature type="region of interest" description="Disordered" evidence="1">
    <location>
        <begin position="1"/>
        <end position="132"/>
    </location>
</feature>
<keyword evidence="3" id="KW-1185">Reference proteome</keyword>
<organism evidence="2 3">
    <name type="scientific">Fusarium napiforme</name>
    <dbReference type="NCBI Taxonomy" id="42672"/>
    <lineage>
        <taxon>Eukaryota</taxon>
        <taxon>Fungi</taxon>
        <taxon>Dikarya</taxon>
        <taxon>Ascomycota</taxon>
        <taxon>Pezizomycotina</taxon>
        <taxon>Sordariomycetes</taxon>
        <taxon>Hypocreomycetidae</taxon>
        <taxon>Hypocreales</taxon>
        <taxon>Nectriaceae</taxon>
        <taxon>Fusarium</taxon>
        <taxon>Fusarium fujikuroi species complex</taxon>
    </lineage>
</organism>
<gene>
    <name evidence="2" type="ORF">FNAPI_12041</name>
</gene>
<evidence type="ECO:0000256" key="1">
    <source>
        <dbReference type="SAM" id="MobiDB-lite"/>
    </source>
</evidence>
<evidence type="ECO:0000313" key="2">
    <source>
        <dbReference type="EMBL" id="KAF5535477.1"/>
    </source>
</evidence>